<dbReference type="SUPFAM" id="SSF51445">
    <property type="entry name" value="(Trans)glycosidases"/>
    <property type="match status" value="1"/>
</dbReference>
<proteinExistence type="predicted"/>
<dbReference type="AlphaFoldDB" id="A0A642PSK4"/>
<name>A0A642PSK4_9BACE</name>
<reference evidence="1 2" key="1">
    <citation type="journal article" date="2019" name="Nat. Med.">
        <title>A library of human gut bacterial isolates paired with longitudinal multiomics data enables mechanistic microbiome research.</title>
        <authorList>
            <person name="Poyet M."/>
            <person name="Groussin M."/>
            <person name="Gibbons S.M."/>
            <person name="Avila-Pacheco J."/>
            <person name="Jiang X."/>
            <person name="Kearney S.M."/>
            <person name="Perrotta A.R."/>
            <person name="Berdy B."/>
            <person name="Zhao S."/>
            <person name="Lieberman T.D."/>
            <person name="Swanson P.K."/>
            <person name="Smith M."/>
            <person name="Roesemann S."/>
            <person name="Alexander J.E."/>
            <person name="Rich S.A."/>
            <person name="Livny J."/>
            <person name="Vlamakis H."/>
            <person name="Clish C."/>
            <person name="Bullock K."/>
            <person name="Deik A."/>
            <person name="Scott J."/>
            <person name="Pierce K.A."/>
            <person name="Xavier R.J."/>
            <person name="Alm E.J."/>
        </authorList>
    </citation>
    <scope>NUCLEOTIDE SEQUENCE [LARGE SCALE GENOMIC DNA]</scope>
    <source>
        <strain evidence="1 2">BIOML-A6</strain>
    </source>
</reference>
<evidence type="ECO:0000313" key="2">
    <source>
        <dbReference type="Proteomes" id="UP000448877"/>
    </source>
</evidence>
<comment type="caution">
    <text evidence="1">The sequence shown here is derived from an EMBL/GenBank/DDBJ whole genome shotgun (WGS) entry which is preliminary data.</text>
</comment>
<evidence type="ECO:0000313" key="1">
    <source>
        <dbReference type="EMBL" id="KAA5414348.1"/>
    </source>
</evidence>
<protein>
    <submittedName>
        <fullName evidence="1">Uncharacterized protein</fullName>
    </submittedName>
</protein>
<sequence length="539" mass="61281">MKYIILLLSMWTVSLASMAGVGVYHGQWYLVVEGLPQGRVNMVMTVDGNSQPPIVTITDPADASRILDVEEVRAAGDSLTGRFRAMGVKLSLCLGLHDNRNATGLLMDHFSIKASKDKLFELEIKEGDEDKLSVKDTVWLLAPILVDCSKKVGPRPQPERYMNTTPVNHPNDGCFLNEQGLHALVTRVWAGPGYVDEAGFQTAHEMSDYLLMSYGLVSAEQKKIFKDELIELKHRFPKLRYIEAGNEYDYEQTKGVTVKEYYRKVFRPMMEVVNEVNRELQPDIPIEIGGPVSSCFNPEWIAQLLDDYKADVSADKRLDFISYHGYFVWDETGRNRLFFKDNPSRVLGQREAIDKMLHERGLNESLPVFVSEMGIYPGPLADDYNSMDDDRVRQAVGMLSLFYWYGKSKYIYPFNWVIRHHLEGRKDMLFTADDRTPLEPQFTPYGEAIRKLSLQADTAVSVSYPEPEDGKGLYVQAAIDHDKITLLFWNYQQMGRHAVAARLELKNVPAEWQAAIAQLPTTIVLAPNSIRQLVIPSRQ</sequence>
<dbReference type="Gene3D" id="3.20.20.80">
    <property type="entry name" value="Glycosidases"/>
    <property type="match status" value="1"/>
</dbReference>
<dbReference type="EMBL" id="VVYV01000042">
    <property type="protein sequence ID" value="KAA5414348.1"/>
    <property type="molecule type" value="Genomic_DNA"/>
</dbReference>
<organism evidence="1 2">
    <name type="scientific">Bacteroides cellulosilyticus</name>
    <dbReference type="NCBI Taxonomy" id="246787"/>
    <lineage>
        <taxon>Bacteria</taxon>
        <taxon>Pseudomonadati</taxon>
        <taxon>Bacteroidota</taxon>
        <taxon>Bacteroidia</taxon>
        <taxon>Bacteroidales</taxon>
        <taxon>Bacteroidaceae</taxon>
        <taxon>Bacteroides</taxon>
    </lineage>
</organism>
<dbReference type="RefSeq" id="WP_131797130.1">
    <property type="nucleotide sequence ID" value="NZ_CABMLT010000012.1"/>
</dbReference>
<dbReference type="Proteomes" id="UP000448877">
    <property type="component" value="Unassembled WGS sequence"/>
</dbReference>
<dbReference type="InterPro" id="IPR017853">
    <property type="entry name" value="GH"/>
</dbReference>
<dbReference type="GeneID" id="66309297"/>
<accession>A0A642PSK4</accession>
<gene>
    <name evidence="1" type="ORF">F2Y81_20615</name>
</gene>